<proteinExistence type="inferred from homology"/>
<dbReference type="PANTHER" id="PTHR16943:SF8">
    <property type="entry name" value="2-METHYLCITRATE DEHYDRATASE"/>
    <property type="match status" value="1"/>
</dbReference>
<dbReference type="Gene3D" id="1.10.4100.10">
    <property type="entry name" value="2-methylcitrate dehydratase PrpD"/>
    <property type="match status" value="1"/>
</dbReference>
<evidence type="ECO:0000259" key="2">
    <source>
        <dbReference type="Pfam" id="PF03972"/>
    </source>
</evidence>
<accession>A0A2N3WTM7</accession>
<dbReference type="InterPro" id="IPR045337">
    <property type="entry name" value="MmgE_PrpD_C"/>
</dbReference>
<gene>
    <name evidence="4" type="ORF">ATK30_8212</name>
</gene>
<evidence type="ECO:0000313" key="5">
    <source>
        <dbReference type="Proteomes" id="UP000233750"/>
    </source>
</evidence>
<dbReference type="RefSeq" id="WP_101439987.1">
    <property type="nucleotide sequence ID" value="NZ_PJMY01000003.1"/>
</dbReference>
<dbReference type="GO" id="GO:0016829">
    <property type="term" value="F:lyase activity"/>
    <property type="evidence" value="ECO:0007669"/>
    <property type="project" value="InterPro"/>
</dbReference>
<protein>
    <submittedName>
        <fullName evidence="4">2-methylcitrate dehydratase PrpD</fullName>
    </submittedName>
</protein>
<dbReference type="InterPro" id="IPR005656">
    <property type="entry name" value="MmgE_PrpD"/>
</dbReference>
<sequence>MATIIEQLAAFAAGADARGFPDDVVRESQRILLDSLGCAVASLDDEGAQRGVDYARYLGGSTGPASILGTGTKTSVPAAAFANAELINALDQDAVLPPGHVTPYVLPGALATAESLRVSGAKLLEAIAVAHEMSYRIGKATDYLRDIKDGVVTIPDIIGYSSTLFGAAAAVGVVKGFDSETLADALGIMGSTAPTNTQRAWMMHAPATTIKYQLAGGMALSAVTAANLAERGHTGDRQMLDDREYGFPRFIGTSRWEPAPITADLGSQWTFTPFQSFKPYPHCRVMHALFDALTEIVETNDLRPDEIDAITAYGESFVQQPVWVNETIRNPRDAQFSMTHGLALAAHRIAPGKDWQTPEAVLNPSVLDLTKKAEFKAHPDYTEALKNNPAARRSLVEVQARGTTYRGERAYPKGSPSPDPATYMTDDELVAKFRHNVEGVVADPDAIVQAVFDLRNVEEVSALLNQVKPGGAA</sequence>
<evidence type="ECO:0000256" key="1">
    <source>
        <dbReference type="ARBA" id="ARBA00006174"/>
    </source>
</evidence>
<organism evidence="4 5">
    <name type="scientific">Amycolatopsis echigonensis</name>
    <dbReference type="NCBI Taxonomy" id="2576905"/>
    <lineage>
        <taxon>Bacteria</taxon>
        <taxon>Bacillati</taxon>
        <taxon>Actinomycetota</taxon>
        <taxon>Actinomycetes</taxon>
        <taxon>Pseudonocardiales</taxon>
        <taxon>Pseudonocardiaceae</taxon>
        <taxon>Amycolatopsis</taxon>
    </lineage>
</organism>
<dbReference type="InterPro" id="IPR042183">
    <property type="entry name" value="MmgE/PrpD_sf_1"/>
</dbReference>
<dbReference type="EMBL" id="PJMY01000003">
    <property type="protein sequence ID" value="PKV97237.1"/>
    <property type="molecule type" value="Genomic_DNA"/>
</dbReference>
<dbReference type="Pfam" id="PF03972">
    <property type="entry name" value="MmgE_PrpD_N"/>
    <property type="match status" value="1"/>
</dbReference>
<keyword evidence="5" id="KW-1185">Reference proteome</keyword>
<name>A0A2N3WTM7_9PSEU</name>
<dbReference type="InterPro" id="IPR045336">
    <property type="entry name" value="MmgE_PrpD_N"/>
</dbReference>
<dbReference type="AlphaFoldDB" id="A0A2N3WTM7"/>
<dbReference type="OrthoDB" id="9797528at2"/>
<dbReference type="SUPFAM" id="SSF103378">
    <property type="entry name" value="2-methylcitrate dehydratase PrpD"/>
    <property type="match status" value="1"/>
</dbReference>
<feature type="domain" description="MmgE/PrpD C-terminal" evidence="3">
    <location>
        <begin position="280"/>
        <end position="446"/>
    </location>
</feature>
<dbReference type="InterPro" id="IPR036148">
    <property type="entry name" value="MmgE/PrpD_sf"/>
</dbReference>
<dbReference type="PANTHER" id="PTHR16943">
    <property type="entry name" value="2-METHYLCITRATE DEHYDRATASE-RELATED"/>
    <property type="match status" value="1"/>
</dbReference>
<evidence type="ECO:0000259" key="3">
    <source>
        <dbReference type="Pfam" id="PF19305"/>
    </source>
</evidence>
<evidence type="ECO:0000313" key="4">
    <source>
        <dbReference type="EMBL" id="PKV97237.1"/>
    </source>
</evidence>
<feature type="domain" description="MmgE/PrpD N-terminal" evidence="2">
    <location>
        <begin position="6"/>
        <end position="252"/>
    </location>
</feature>
<dbReference type="Gene3D" id="3.30.1330.120">
    <property type="entry name" value="2-methylcitrate dehydratase PrpD"/>
    <property type="match status" value="1"/>
</dbReference>
<comment type="similarity">
    <text evidence="1">Belongs to the PrpD family.</text>
</comment>
<reference evidence="4 5" key="1">
    <citation type="submission" date="2017-12" db="EMBL/GenBank/DDBJ databases">
        <title>Sequencing the genomes of 1000 Actinobacteria strains.</title>
        <authorList>
            <person name="Klenk H.-P."/>
        </authorList>
    </citation>
    <scope>NUCLEOTIDE SEQUENCE [LARGE SCALE GENOMIC DNA]</scope>
    <source>
        <strain evidence="4 5">DSM 45165</strain>
    </source>
</reference>
<comment type="caution">
    <text evidence="4">The sequence shown here is derived from an EMBL/GenBank/DDBJ whole genome shotgun (WGS) entry which is preliminary data.</text>
</comment>
<dbReference type="InterPro" id="IPR042188">
    <property type="entry name" value="MmgE/PrpD_sf_2"/>
</dbReference>
<dbReference type="Pfam" id="PF19305">
    <property type="entry name" value="MmgE_PrpD_C"/>
    <property type="match status" value="1"/>
</dbReference>
<dbReference type="Proteomes" id="UP000233750">
    <property type="component" value="Unassembled WGS sequence"/>
</dbReference>